<organism evidence="5 6">
    <name type="scientific">Brachybacterium nesterenkovii</name>
    <dbReference type="NCBI Taxonomy" id="47847"/>
    <lineage>
        <taxon>Bacteria</taxon>
        <taxon>Bacillati</taxon>
        <taxon>Actinomycetota</taxon>
        <taxon>Actinomycetes</taxon>
        <taxon>Micrococcales</taxon>
        <taxon>Dermabacteraceae</taxon>
        <taxon>Brachybacterium</taxon>
    </lineage>
</organism>
<evidence type="ECO:0000256" key="2">
    <source>
        <dbReference type="PIRSR" id="PIRSR601310-3"/>
    </source>
</evidence>
<feature type="short sequence motif" description="Histidine triad motif" evidence="2 3">
    <location>
        <begin position="104"/>
        <end position="108"/>
    </location>
</feature>
<evidence type="ECO:0000313" key="5">
    <source>
        <dbReference type="EMBL" id="SLM93006.1"/>
    </source>
</evidence>
<keyword evidence="6" id="KW-1185">Reference proteome</keyword>
<dbReference type="SUPFAM" id="SSF54197">
    <property type="entry name" value="HIT-like"/>
    <property type="match status" value="1"/>
</dbReference>
<keyword evidence="5" id="KW-0378">Hydrolase</keyword>
<dbReference type="EMBL" id="FWFG01000081">
    <property type="protein sequence ID" value="SLM93006.1"/>
    <property type="molecule type" value="Genomic_DNA"/>
</dbReference>
<feature type="domain" description="HIT" evidence="4">
    <location>
        <begin position="13"/>
        <end position="120"/>
    </location>
</feature>
<dbReference type="GO" id="GO:0016787">
    <property type="term" value="F:hydrolase activity"/>
    <property type="evidence" value="ECO:0007669"/>
    <property type="project" value="UniProtKB-KW"/>
</dbReference>
<evidence type="ECO:0000256" key="1">
    <source>
        <dbReference type="PIRSR" id="PIRSR601310-1"/>
    </source>
</evidence>
<dbReference type="InterPro" id="IPR001310">
    <property type="entry name" value="Histidine_triad_HIT"/>
</dbReference>
<dbReference type="AlphaFoldDB" id="A0A1X6X2W1"/>
<reference evidence="5 6" key="1">
    <citation type="submission" date="2017-02" db="EMBL/GenBank/DDBJ databases">
        <authorList>
            <person name="Peterson S.W."/>
        </authorList>
    </citation>
    <scope>NUCLEOTIDE SEQUENCE [LARGE SCALE GENOMIC DNA]</scope>
    <source>
        <strain evidence="5 6">CIP104813</strain>
    </source>
</reference>
<accession>A0A1X6X2W1</accession>
<dbReference type="PANTHER" id="PTHR23089">
    <property type="entry name" value="HISTIDINE TRIAD HIT PROTEIN"/>
    <property type="match status" value="1"/>
</dbReference>
<dbReference type="Proteomes" id="UP000195981">
    <property type="component" value="Unassembled WGS sequence"/>
</dbReference>
<sequence>MNADSAPAPADCIFCRIIAGEIPSDQVHADDRVVAFRDLQPQAPVHVLVVPREHTADVRELATADPTLLPHLVAVASQIAAELADGDFRLVFNTGAAAGQTVMHTHAHVLAGTDQHESTTAAGEL</sequence>
<name>A0A1X6X2W1_9MICO</name>
<protein>
    <submittedName>
        <fullName evidence="5">Diadenosine tetraphosphate (Ap4A) hydrolase and other HIT family hydrolases</fullName>
    </submittedName>
</protein>
<dbReference type="Pfam" id="PF11969">
    <property type="entry name" value="DcpS_C"/>
    <property type="match status" value="1"/>
</dbReference>
<gene>
    <name evidence="5" type="ORF">FM110_09145</name>
</gene>
<evidence type="ECO:0000259" key="4">
    <source>
        <dbReference type="PROSITE" id="PS51084"/>
    </source>
</evidence>
<proteinExistence type="predicted"/>
<feature type="active site" description="Tele-AMP-histidine intermediate" evidence="1">
    <location>
        <position position="106"/>
    </location>
</feature>
<dbReference type="PRINTS" id="PR00332">
    <property type="entry name" value="HISTRIAD"/>
</dbReference>
<dbReference type="CDD" id="cd01276">
    <property type="entry name" value="PKCI_related"/>
    <property type="match status" value="1"/>
</dbReference>
<dbReference type="PROSITE" id="PS51084">
    <property type="entry name" value="HIT_2"/>
    <property type="match status" value="1"/>
</dbReference>
<dbReference type="Gene3D" id="3.30.428.10">
    <property type="entry name" value="HIT-like"/>
    <property type="match status" value="1"/>
</dbReference>
<dbReference type="InterPro" id="IPR011146">
    <property type="entry name" value="HIT-like"/>
</dbReference>
<evidence type="ECO:0000256" key="3">
    <source>
        <dbReference type="PROSITE-ProRule" id="PRU00464"/>
    </source>
</evidence>
<dbReference type="InterPro" id="IPR036265">
    <property type="entry name" value="HIT-like_sf"/>
</dbReference>
<evidence type="ECO:0000313" key="6">
    <source>
        <dbReference type="Proteomes" id="UP000195981"/>
    </source>
</evidence>
<dbReference type="RefSeq" id="WP_234992129.1">
    <property type="nucleotide sequence ID" value="NZ_FWFG01000081.1"/>
</dbReference>